<evidence type="ECO:0000313" key="1">
    <source>
        <dbReference type="EMBL" id="CAG8854396.1"/>
    </source>
</evidence>
<protein>
    <submittedName>
        <fullName evidence="1">42485_t:CDS:1</fullName>
    </submittedName>
</protein>
<keyword evidence="2" id="KW-1185">Reference proteome</keyword>
<dbReference type="EMBL" id="CAJVQB010137376">
    <property type="protein sequence ID" value="CAG8854396.1"/>
    <property type="molecule type" value="Genomic_DNA"/>
</dbReference>
<feature type="non-terminal residue" evidence="1">
    <location>
        <position position="41"/>
    </location>
</feature>
<reference evidence="1 2" key="1">
    <citation type="submission" date="2021-06" db="EMBL/GenBank/DDBJ databases">
        <authorList>
            <person name="Kallberg Y."/>
            <person name="Tangrot J."/>
            <person name="Rosling A."/>
        </authorList>
    </citation>
    <scope>NUCLEOTIDE SEQUENCE [LARGE SCALE GENOMIC DNA]</scope>
    <source>
        <strain evidence="1 2">120-4 pot B 10/14</strain>
    </source>
</reference>
<evidence type="ECO:0000313" key="2">
    <source>
        <dbReference type="Proteomes" id="UP000789901"/>
    </source>
</evidence>
<gene>
    <name evidence="1" type="ORF">GMARGA_LOCUS43217</name>
</gene>
<comment type="caution">
    <text evidence="1">The sequence shown here is derived from an EMBL/GenBank/DDBJ whole genome shotgun (WGS) entry which is preliminary data.</text>
</comment>
<accession>A0ABN7XJ13</accession>
<dbReference type="Proteomes" id="UP000789901">
    <property type="component" value="Unassembled WGS sequence"/>
</dbReference>
<proteinExistence type="predicted"/>
<sequence>MSTDLLARSFKTAGFTLNSDGSKDDKMTSRLQAILANYMNE</sequence>
<name>A0ABN7XJ13_GIGMA</name>
<organism evidence="1 2">
    <name type="scientific">Gigaspora margarita</name>
    <dbReference type="NCBI Taxonomy" id="4874"/>
    <lineage>
        <taxon>Eukaryota</taxon>
        <taxon>Fungi</taxon>
        <taxon>Fungi incertae sedis</taxon>
        <taxon>Mucoromycota</taxon>
        <taxon>Glomeromycotina</taxon>
        <taxon>Glomeromycetes</taxon>
        <taxon>Diversisporales</taxon>
        <taxon>Gigasporaceae</taxon>
        <taxon>Gigaspora</taxon>
    </lineage>
</organism>